<proteinExistence type="evidence at transcript level"/>
<sequence>MAFFHFTLAALTALGCVLAVSAATCQSNSDCAGGQHCVLHANYSSRANCETERHCADVSDSSCTCQPGYECRLKDCPSDPYECLFLEHKESRCGGRSGPQCGSNQVCGYARTGLVCIKCPCYGTDRAVCVDKRPGAECGLNSIVQVNQDNSYVCKGCASATSVLTR</sequence>
<protein>
    <submittedName>
        <fullName evidence="2">Cysteine-rich protein</fullName>
    </submittedName>
</protein>
<dbReference type="EMBL" id="MK404304">
    <property type="protein sequence ID" value="QED93053.1"/>
    <property type="molecule type" value="mRNA"/>
</dbReference>
<feature type="chain" id="PRO_5023064589" evidence="1">
    <location>
        <begin position="23"/>
        <end position="166"/>
    </location>
</feature>
<keyword evidence="1" id="KW-0732">Signal</keyword>
<reference evidence="2" key="1">
    <citation type="submission" date="2019-01" db="EMBL/GenBank/DDBJ databases">
        <authorList>
            <person name="Zhou M."/>
            <person name="Cheng T."/>
        </authorList>
    </citation>
    <scope>NUCLEOTIDE SEQUENCE</scope>
</reference>
<name>A0A5B9BYB0_HAEFA</name>
<evidence type="ECO:0000256" key="1">
    <source>
        <dbReference type="SAM" id="SignalP"/>
    </source>
</evidence>
<organism evidence="2">
    <name type="scientific">Haemaphysalis flava</name>
    <name type="common">Tick</name>
    <dbReference type="NCBI Taxonomy" id="181088"/>
    <lineage>
        <taxon>Eukaryota</taxon>
        <taxon>Metazoa</taxon>
        <taxon>Ecdysozoa</taxon>
        <taxon>Arthropoda</taxon>
        <taxon>Chelicerata</taxon>
        <taxon>Arachnida</taxon>
        <taxon>Acari</taxon>
        <taxon>Parasitiformes</taxon>
        <taxon>Ixodida</taxon>
        <taxon>Ixodoidea</taxon>
        <taxon>Ixodidae</taxon>
        <taxon>Haemaphysalinae</taxon>
        <taxon>Haemaphysalis</taxon>
    </lineage>
</organism>
<evidence type="ECO:0000313" key="2">
    <source>
        <dbReference type="EMBL" id="QED93053.1"/>
    </source>
</evidence>
<dbReference type="AlphaFoldDB" id="A0A5B9BYB0"/>
<feature type="signal peptide" evidence="1">
    <location>
        <begin position="1"/>
        <end position="22"/>
    </location>
</feature>
<accession>A0A5B9BYB0</accession>